<keyword evidence="3" id="KW-1185">Reference proteome</keyword>
<dbReference type="RefSeq" id="WP_073385345.1">
    <property type="nucleotide sequence ID" value="NZ_FQXK01000004.1"/>
</dbReference>
<feature type="signal peptide" evidence="1">
    <location>
        <begin position="1"/>
        <end position="20"/>
    </location>
</feature>
<sequence length="186" mass="20112">MKKRIVAVILSMVVCFSVVGCSKTEGENKSENGNVEVVSDDQVEDQTDDVVMNESTDPKADTTLSNGTIEISLYDDINDVFDKLGESDKEDEFGNIIYDDFTIQCFGEGDDKELSGIFTYSKNVTTSKGISVGSTYADVVEAYGEPSFESEEDGKKIANYTSSGYTLGFTIENDEVTAIAITAGMG</sequence>
<dbReference type="GeneID" id="89509477"/>
<organism evidence="2 3">
    <name type="scientific">Butyrivibrio fibrisolvens DSM 3071</name>
    <dbReference type="NCBI Taxonomy" id="1121131"/>
    <lineage>
        <taxon>Bacteria</taxon>
        <taxon>Bacillati</taxon>
        <taxon>Bacillota</taxon>
        <taxon>Clostridia</taxon>
        <taxon>Lachnospirales</taxon>
        <taxon>Lachnospiraceae</taxon>
        <taxon>Butyrivibrio</taxon>
    </lineage>
</organism>
<gene>
    <name evidence="2" type="ORF">SAMN02745229_00571</name>
</gene>
<evidence type="ECO:0000256" key="1">
    <source>
        <dbReference type="SAM" id="SignalP"/>
    </source>
</evidence>
<feature type="chain" id="PRO_5039003804" evidence="1">
    <location>
        <begin position="21"/>
        <end position="186"/>
    </location>
</feature>
<accession>A0A1M5TEK5</accession>
<dbReference type="AlphaFoldDB" id="A0A1M5TEK5"/>
<dbReference type="OrthoDB" id="2005616at2"/>
<proteinExistence type="predicted"/>
<dbReference type="EMBL" id="FQXK01000004">
    <property type="protein sequence ID" value="SHH49111.1"/>
    <property type="molecule type" value="Genomic_DNA"/>
</dbReference>
<evidence type="ECO:0000313" key="2">
    <source>
        <dbReference type="EMBL" id="SHH49111.1"/>
    </source>
</evidence>
<reference evidence="3" key="1">
    <citation type="submission" date="2016-11" db="EMBL/GenBank/DDBJ databases">
        <authorList>
            <person name="Varghese N."/>
            <person name="Submissions S."/>
        </authorList>
    </citation>
    <scope>NUCLEOTIDE SEQUENCE [LARGE SCALE GENOMIC DNA]</scope>
    <source>
        <strain evidence="3">DSM 3071</strain>
    </source>
</reference>
<protein>
    <submittedName>
        <fullName evidence="2">Uncharacterized protein</fullName>
    </submittedName>
</protein>
<name>A0A1M5TEK5_BUTFI</name>
<dbReference type="PROSITE" id="PS51257">
    <property type="entry name" value="PROKAR_LIPOPROTEIN"/>
    <property type="match status" value="1"/>
</dbReference>
<evidence type="ECO:0000313" key="3">
    <source>
        <dbReference type="Proteomes" id="UP000184278"/>
    </source>
</evidence>
<keyword evidence="1" id="KW-0732">Signal</keyword>
<dbReference type="Proteomes" id="UP000184278">
    <property type="component" value="Unassembled WGS sequence"/>
</dbReference>